<gene>
    <name evidence="9" type="ORF">ABDB84_02790</name>
</gene>
<keyword evidence="4 7" id="KW-0812">Transmembrane</keyword>
<dbReference type="RefSeq" id="WP_345918156.1">
    <property type="nucleotide sequence ID" value="NZ_JBDIVE010000001.1"/>
</dbReference>
<dbReference type="EMBL" id="JBDIVE010000001">
    <property type="protein sequence ID" value="MEN3067389.1"/>
    <property type="molecule type" value="Genomic_DNA"/>
</dbReference>
<proteinExistence type="predicted"/>
<dbReference type="GO" id="GO:0016757">
    <property type="term" value="F:glycosyltransferase activity"/>
    <property type="evidence" value="ECO:0007669"/>
    <property type="project" value="UniProtKB-KW"/>
</dbReference>
<keyword evidence="3 9" id="KW-0808">Transferase</keyword>
<dbReference type="CDD" id="cd04187">
    <property type="entry name" value="DPM1_like_bac"/>
    <property type="match status" value="1"/>
</dbReference>
<reference evidence="9 10" key="1">
    <citation type="journal article" date="2018" name="Int. J. Syst. Evol. Microbiol.">
        <title>Uliginosibacterium sediminicola sp. nov., isolated from freshwater sediment.</title>
        <authorList>
            <person name="Hwang W.M."/>
            <person name="Kim S.M."/>
            <person name="Kang K."/>
            <person name="Ahn T.Y."/>
        </authorList>
    </citation>
    <scope>NUCLEOTIDE SEQUENCE [LARGE SCALE GENOMIC DNA]</scope>
    <source>
        <strain evidence="9 10">M1-21</strain>
    </source>
</reference>
<evidence type="ECO:0000313" key="10">
    <source>
        <dbReference type="Proteomes" id="UP001410394"/>
    </source>
</evidence>
<evidence type="ECO:0000256" key="3">
    <source>
        <dbReference type="ARBA" id="ARBA00022679"/>
    </source>
</evidence>
<dbReference type="InterPro" id="IPR029044">
    <property type="entry name" value="Nucleotide-diphossugar_trans"/>
</dbReference>
<keyword evidence="2 9" id="KW-0328">Glycosyltransferase</keyword>
<evidence type="ECO:0000256" key="1">
    <source>
        <dbReference type="ARBA" id="ARBA00004141"/>
    </source>
</evidence>
<keyword evidence="10" id="KW-1185">Reference proteome</keyword>
<dbReference type="Proteomes" id="UP001410394">
    <property type="component" value="Unassembled WGS sequence"/>
</dbReference>
<dbReference type="SUPFAM" id="SSF53448">
    <property type="entry name" value="Nucleotide-diphospho-sugar transferases"/>
    <property type="match status" value="1"/>
</dbReference>
<comment type="caution">
    <text evidence="9">The sequence shown here is derived from an EMBL/GenBank/DDBJ whole genome shotgun (WGS) entry which is preliminary data.</text>
</comment>
<evidence type="ECO:0000256" key="7">
    <source>
        <dbReference type="SAM" id="Phobius"/>
    </source>
</evidence>
<keyword evidence="6 7" id="KW-0472">Membrane</keyword>
<protein>
    <submittedName>
        <fullName evidence="9">Glycosyltransferase family 2 protein</fullName>
        <ecNumber evidence="9">2.4.-.-</ecNumber>
    </submittedName>
</protein>
<dbReference type="Pfam" id="PF00535">
    <property type="entry name" value="Glycos_transf_2"/>
    <property type="match status" value="1"/>
</dbReference>
<evidence type="ECO:0000256" key="2">
    <source>
        <dbReference type="ARBA" id="ARBA00022676"/>
    </source>
</evidence>
<dbReference type="PANTHER" id="PTHR48090:SF1">
    <property type="entry name" value="PROPHAGE BACTOPRENOL GLUCOSYL TRANSFERASE HOMOLOG"/>
    <property type="match status" value="1"/>
</dbReference>
<dbReference type="PANTHER" id="PTHR48090">
    <property type="entry name" value="UNDECAPRENYL-PHOSPHATE 4-DEOXY-4-FORMAMIDO-L-ARABINOSE TRANSFERASE-RELATED"/>
    <property type="match status" value="1"/>
</dbReference>
<dbReference type="InterPro" id="IPR001173">
    <property type="entry name" value="Glyco_trans_2-like"/>
</dbReference>
<evidence type="ECO:0000256" key="5">
    <source>
        <dbReference type="ARBA" id="ARBA00022989"/>
    </source>
</evidence>
<sequence length="334" mass="37065">MTPTIGLVIPCYNEEAVLRETTSRLLVLLERMRGEGLIAADSAIFYVDDGSRDSTWALIEELSAAHSAVCGIKLSRNRGHQNALLCGLLNAPGDALISVDADLQDDLEVIPQMVQALRRGDDIVYGVRKKRTTDTFFKRFTAEGYYKLLAAMRVQIIFNHADYRLLSRRAIEALSEYREVNLFLRGLMPQLGYRSSIVEYDRAERFAGESKYPLGKMLSLAWQGVTSFSTYPLRLITAIGSLISLASLGLAAWAMLTRLFTEEALPGWASTVIPMYFLGGVQLLSLGVIGEYVAKIYTETKARPRFHVDVLAGAAFRQRGRLDATRQAIADGTL</sequence>
<name>A0ABU9YUJ1_9RHOO</name>
<keyword evidence="5 7" id="KW-1133">Transmembrane helix</keyword>
<feature type="transmembrane region" description="Helical" evidence="7">
    <location>
        <begin position="235"/>
        <end position="256"/>
    </location>
</feature>
<evidence type="ECO:0000256" key="6">
    <source>
        <dbReference type="ARBA" id="ARBA00023136"/>
    </source>
</evidence>
<evidence type="ECO:0000313" key="9">
    <source>
        <dbReference type="EMBL" id="MEN3067389.1"/>
    </source>
</evidence>
<dbReference type="EC" id="2.4.-.-" evidence="9"/>
<feature type="transmembrane region" description="Helical" evidence="7">
    <location>
        <begin position="276"/>
        <end position="294"/>
    </location>
</feature>
<evidence type="ECO:0000259" key="8">
    <source>
        <dbReference type="Pfam" id="PF00535"/>
    </source>
</evidence>
<dbReference type="Gene3D" id="3.90.550.10">
    <property type="entry name" value="Spore Coat Polysaccharide Biosynthesis Protein SpsA, Chain A"/>
    <property type="match status" value="1"/>
</dbReference>
<accession>A0ABU9YUJ1</accession>
<dbReference type="InterPro" id="IPR050256">
    <property type="entry name" value="Glycosyltransferase_2"/>
</dbReference>
<evidence type="ECO:0000256" key="4">
    <source>
        <dbReference type="ARBA" id="ARBA00022692"/>
    </source>
</evidence>
<organism evidence="9 10">
    <name type="scientific">Uliginosibacterium sediminicola</name>
    <dbReference type="NCBI Taxonomy" id="2024550"/>
    <lineage>
        <taxon>Bacteria</taxon>
        <taxon>Pseudomonadati</taxon>
        <taxon>Pseudomonadota</taxon>
        <taxon>Betaproteobacteria</taxon>
        <taxon>Rhodocyclales</taxon>
        <taxon>Zoogloeaceae</taxon>
        <taxon>Uliginosibacterium</taxon>
    </lineage>
</organism>
<comment type="subcellular location">
    <subcellularLocation>
        <location evidence="1">Membrane</location>
        <topology evidence="1">Multi-pass membrane protein</topology>
    </subcellularLocation>
</comment>
<feature type="domain" description="Glycosyltransferase 2-like" evidence="8">
    <location>
        <begin position="8"/>
        <end position="173"/>
    </location>
</feature>